<dbReference type="AlphaFoldDB" id="A0A9D1UC02"/>
<reference evidence="1" key="1">
    <citation type="journal article" date="2021" name="PeerJ">
        <title>Extensive microbial diversity within the chicken gut microbiome revealed by metagenomics and culture.</title>
        <authorList>
            <person name="Gilroy R."/>
            <person name="Ravi A."/>
            <person name="Getino M."/>
            <person name="Pursley I."/>
            <person name="Horton D.L."/>
            <person name="Alikhan N.F."/>
            <person name="Baker D."/>
            <person name="Gharbi K."/>
            <person name="Hall N."/>
            <person name="Watson M."/>
            <person name="Adriaenssens E.M."/>
            <person name="Foster-Nyarko E."/>
            <person name="Jarju S."/>
            <person name="Secka A."/>
            <person name="Antonio M."/>
            <person name="Oren A."/>
            <person name="Chaudhuri R.R."/>
            <person name="La Ragione R."/>
            <person name="Hildebrand F."/>
            <person name="Pallen M.J."/>
        </authorList>
    </citation>
    <scope>NUCLEOTIDE SEQUENCE</scope>
    <source>
        <strain evidence="1">CHK195-6426</strain>
    </source>
</reference>
<comment type="caution">
    <text evidence="1">The sequence shown here is derived from an EMBL/GenBank/DDBJ whole genome shotgun (WGS) entry which is preliminary data.</text>
</comment>
<protein>
    <submittedName>
        <fullName evidence="1">Uncharacterized protein</fullName>
    </submittedName>
</protein>
<dbReference type="EMBL" id="DXGH01000068">
    <property type="protein sequence ID" value="HIW82242.1"/>
    <property type="molecule type" value="Genomic_DNA"/>
</dbReference>
<gene>
    <name evidence="1" type="ORF">H9742_12125</name>
</gene>
<organism evidence="1 2">
    <name type="scientific">Candidatus Acetatifactor stercoripullorum</name>
    <dbReference type="NCBI Taxonomy" id="2838414"/>
    <lineage>
        <taxon>Bacteria</taxon>
        <taxon>Bacillati</taxon>
        <taxon>Bacillota</taxon>
        <taxon>Clostridia</taxon>
        <taxon>Lachnospirales</taxon>
        <taxon>Lachnospiraceae</taxon>
        <taxon>Acetatifactor</taxon>
    </lineage>
</organism>
<reference evidence="1" key="2">
    <citation type="submission" date="2021-04" db="EMBL/GenBank/DDBJ databases">
        <authorList>
            <person name="Gilroy R."/>
        </authorList>
    </citation>
    <scope>NUCLEOTIDE SEQUENCE</scope>
    <source>
        <strain evidence="1">CHK195-6426</strain>
    </source>
</reference>
<sequence length="252" mass="28371">MKWKRQRNLNMPVILLLIFFIIAAWMTVYSQKNYEENLVEVEVVRPSKKALEYTIEYLAEYRETENGKVIQWEMEDLGEYAEEGSVRIYPVYLENSVTTEGKLIPSYRKGNAYEGLWIRGSEIQESGAYLMETTIEVFTPEVTEAEFLMAEVSFTGVEYESVIPCSAIISPRSSTDTSRVYVIEEIPKVWGTALSIKSVPIMVLATNGTEAAIGNTISLDMIADAQNTGVYEGLQVKLADPEEGGEGNEEEN</sequence>
<name>A0A9D1UC02_9FIRM</name>
<evidence type="ECO:0000313" key="1">
    <source>
        <dbReference type="EMBL" id="HIW82242.1"/>
    </source>
</evidence>
<proteinExistence type="predicted"/>
<dbReference type="Proteomes" id="UP000824265">
    <property type="component" value="Unassembled WGS sequence"/>
</dbReference>
<evidence type="ECO:0000313" key="2">
    <source>
        <dbReference type="Proteomes" id="UP000824265"/>
    </source>
</evidence>
<accession>A0A9D1UC02</accession>